<accession>A0A2R6XHW0</accession>
<dbReference type="AlphaFoldDB" id="A0A2R6XHW0"/>
<protein>
    <submittedName>
        <fullName evidence="1">Uncharacterized protein</fullName>
    </submittedName>
</protein>
<organism evidence="1 2">
    <name type="scientific">Marchantia polymorpha</name>
    <name type="common">Common liverwort</name>
    <name type="synonym">Marchantia aquatica</name>
    <dbReference type="NCBI Taxonomy" id="3197"/>
    <lineage>
        <taxon>Eukaryota</taxon>
        <taxon>Viridiplantae</taxon>
        <taxon>Streptophyta</taxon>
        <taxon>Embryophyta</taxon>
        <taxon>Marchantiophyta</taxon>
        <taxon>Marchantiopsida</taxon>
        <taxon>Marchantiidae</taxon>
        <taxon>Marchantiales</taxon>
        <taxon>Marchantiaceae</taxon>
        <taxon>Marchantia</taxon>
    </lineage>
</organism>
<name>A0A2R6XHW0_MARPO</name>
<sequence>MPTTGSFSNSERVRSWNCGHGLVRRESEIPMAGEEVEALAARSPRRHERRVHRLCLVLCSASRDFSAGTVPRAFSLLRRVTRDFSEVADFEGALIIWFLSLSFLSVAMRPPPRLRVQESEYREMHHAKRFGELKATSKNPRLVPSGSSLSVSKASDSHQLRCRQTSVVKVLYQKGRPHQVLILPSRASIRSIQFPSKVEITCTLAQHYSGVFSAASFIYCALASPATDAEKEEEKGLRGSRIQCRQALLAHHHFQRPPAIFKIQARGRQKRGEFSRRQNPWRHRAWLLRHPPTKLSLRERK</sequence>
<dbReference type="Gramene" id="Mp1g10480.1">
    <property type="protein sequence ID" value="Mp1g10480.1.cds"/>
    <property type="gene ID" value="Mp1g10480"/>
</dbReference>
<dbReference type="EMBL" id="KZ772686">
    <property type="protein sequence ID" value="PTQ45669.1"/>
    <property type="molecule type" value="Genomic_DNA"/>
</dbReference>
<gene>
    <name evidence="1" type="ORF">MARPO_0014s0179</name>
</gene>
<proteinExistence type="predicted"/>
<evidence type="ECO:0000313" key="1">
    <source>
        <dbReference type="EMBL" id="PTQ45669.1"/>
    </source>
</evidence>
<keyword evidence="2" id="KW-1185">Reference proteome</keyword>
<evidence type="ECO:0000313" key="2">
    <source>
        <dbReference type="Proteomes" id="UP000244005"/>
    </source>
</evidence>
<reference evidence="2" key="1">
    <citation type="journal article" date="2017" name="Cell">
        <title>Insights into land plant evolution garnered from the Marchantia polymorpha genome.</title>
        <authorList>
            <person name="Bowman J.L."/>
            <person name="Kohchi T."/>
            <person name="Yamato K.T."/>
            <person name="Jenkins J."/>
            <person name="Shu S."/>
            <person name="Ishizaki K."/>
            <person name="Yamaoka S."/>
            <person name="Nishihama R."/>
            <person name="Nakamura Y."/>
            <person name="Berger F."/>
            <person name="Adam C."/>
            <person name="Aki S.S."/>
            <person name="Althoff F."/>
            <person name="Araki T."/>
            <person name="Arteaga-Vazquez M.A."/>
            <person name="Balasubrmanian S."/>
            <person name="Barry K."/>
            <person name="Bauer D."/>
            <person name="Boehm C.R."/>
            <person name="Briginshaw L."/>
            <person name="Caballero-Perez J."/>
            <person name="Catarino B."/>
            <person name="Chen F."/>
            <person name="Chiyoda S."/>
            <person name="Chovatia M."/>
            <person name="Davies K.M."/>
            <person name="Delmans M."/>
            <person name="Demura T."/>
            <person name="Dierschke T."/>
            <person name="Dolan L."/>
            <person name="Dorantes-Acosta A.E."/>
            <person name="Eklund D.M."/>
            <person name="Florent S.N."/>
            <person name="Flores-Sandoval E."/>
            <person name="Fujiyama A."/>
            <person name="Fukuzawa H."/>
            <person name="Galik B."/>
            <person name="Grimanelli D."/>
            <person name="Grimwood J."/>
            <person name="Grossniklaus U."/>
            <person name="Hamada T."/>
            <person name="Haseloff J."/>
            <person name="Hetherington A.J."/>
            <person name="Higo A."/>
            <person name="Hirakawa Y."/>
            <person name="Hundley H.N."/>
            <person name="Ikeda Y."/>
            <person name="Inoue K."/>
            <person name="Inoue S.I."/>
            <person name="Ishida S."/>
            <person name="Jia Q."/>
            <person name="Kakita M."/>
            <person name="Kanazawa T."/>
            <person name="Kawai Y."/>
            <person name="Kawashima T."/>
            <person name="Kennedy M."/>
            <person name="Kinose K."/>
            <person name="Kinoshita T."/>
            <person name="Kohara Y."/>
            <person name="Koide E."/>
            <person name="Komatsu K."/>
            <person name="Kopischke S."/>
            <person name="Kubo M."/>
            <person name="Kyozuka J."/>
            <person name="Lagercrantz U."/>
            <person name="Lin S.S."/>
            <person name="Lindquist E."/>
            <person name="Lipzen A.M."/>
            <person name="Lu C.W."/>
            <person name="De Luna E."/>
            <person name="Martienssen R.A."/>
            <person name="Minamino N."/>
            <person name="Mizutani M."/>
            <person name="Mizutani M."/>
            <person name="Mochizuki N."/>
            <person name="Monte I."/>
            <person name="Mosher R."/>
            <person name="Nagasaki H."/>
            <person name="Nakagami H."/>
            <person name="Naramoto S."/>
            <person name="Nishitani K."/>
            <person name="Ohtani M."/>
            <person name="Okamoto T."/>
            <person name="Okumura M."/>
            <person name="Phillips J."/>
            <person name="Pollak B."/>
            <person name="Reinders A."/>
            <person name="Rovekamp M."/>
            <person name="Sano R."/>
            <person name="Sawa S."/>
            <person name="Schmid M.W."/>
            <person name="Shirakawa M."/>
            <person name="Solano R."/>
            <person name="Spunde A."/>
            <person name="Suetsugu N."/>
            <person name="Sugano S."/>
            <person name="Sugiyama A."/>
            <person name="Sun R."/>
            <person name="Suzuki Y."/>
            <person name="Takenaka M."/>
            <person name="Takezawa D."/>
            <person name="Tomogane H."/>
            <person name="Tsuzuki M."/>
            <person name="Ueda T."/>
            <person name="Umeda M."/>
            <person name="Ward J.M."/>
            <person name="Watanabe Y."/>
            <person name="Yazaki K."/>
            <person name="Yokoyama R."/>
            <person name="Yoshitake Y."/>
            <person name="Yotsui I."/>
            <person name="Zachgo S."/>
            <person name="Schmutz J."/>
        </authorList>
    </citation>
    <scope>NUCLEOTIDE SEQUENCE [LARGE SCALE GENOMIC DNA]</scope>
    <source>
        <strain evidence="2">Tak-1</strain>
    </source>
</reference>
<dbReference type="Proteomes" id="UP000244005">
    <property type="component" value="Unassembled WGS sequence"/>
</dbReference>